<dbReference type="CDD" id="cd16413">
    <property type="entry name" value="DGQHR_domain"/>
    <property type="match status" value="1"/>
</dbReference>
<evidence type="ECO:0000313" key="1">
    <source>
        <dbReference type="EMBL" id="PRY83818.1"/>
    </source>
</evidence>
<dbReference type="InterPro" id="IPR017642">
    <property type="entry name" value="DNA_S_mod_DndB"/>
</dbReference>
<dbReference type="OrthoDB" id="9789139at2"/>
<dbReference type="NCBIfam" id="NF041060">
    <property type="entry name" value="DpdB"/>
    <property type="match status" value="1"/>
</dbReference>
<proteinExistence type="predicted"/>
<gene>
    <name evidence="1" type="ORF">CLV74_12817</name>
</gene>
<dbReference type="NCBIfam" id="TIGR03187">
    <property type="entry name" value="DGQHR"/>
    <property type="match status" value="1"/>
</dbReference>
<sequence length="378" mass="41734">MKRPPAKAEENAIVLRAIRTQQAGAFELYAFFIAASDILQIADISRIKREGDELQGFQRKEIRAHVNAIVEFLDSGPVLFPNAIILALSNRVQFEPSRGPAPAGLIDVGRSGTLTIPRGVEGQRAAWIVDGQQRSLALSRTKNRDLPVPVIAFVSPDIKTQREQFILVNKSKPLEARLINELLPEVGMLLPRDLSENLLPSELCNLLNTRPESPFFGLIKRASSGANGVISDQTLLTAIRQNLRPAFGGLAAMRSADGIDAEKVFEALITYWRAVKDTFPEAWGKEPARSRLMHSAGIKAMAALMDALIVRTEATADPWGEIREALSRIAPHCAWTEGRWPSELGMGWNEVQGTPQHISKLTQFLVTKDRELSRALVK</sequence>
<dbReference type="InterPro" id="IPR017601">
    <property type="entry name" value="DGQHR-contain_dom"/>
</dbReference>
<keyword evidence="2" id="KW-1185">Reference proteome</keyword>
<name>A0A2T0WAU0_9RHOB</name>
<reference evidence="1 2" key="1">
    <citation type="submission" date="2018-03" db="EMBL/GenBank/DDBJ databases">
        <title>Genomic Encyclopedia of Archaeal and Bacterial Type Strains, Phase II (KMG-II): from individual species to whole genera.</title>
        <authorList>
            <person name="Goeker M."/>
        </authorList>
    </citation>
    <scope>NUCLEOTIDE SEQUENCE [LARGE SCALE GENOMIC DNA]</scope>
    <source>
        <strain evidence="1 2">DSM 100212</strain>
    </source>
</reference>
<comment type="caution">
    <text evidence="1">The sequence shown here is derived from an EMBL/GenBank/DDBJ whole genome shotgun (WGS) entry which is preliminary data.</text>
</comment>
<organism evidence="1 2">
    <name type="scientific">Donghicola tyrosinivorans</name>
    <dbReference type="NCBI Taxonomy" id="1652492"/>
    <lineage>
        <taxon>Bacteria</taxon>
        <taxon>Pseudomonadati</taxon>
        <taxon>Pseudomonadota</taxon>
        <taxon>Alphaproteobacteria</taxon>
        <taxon>Rhodobacterales</taxon>
        <taxon>Roseobacteraceae</taxon>
        <taxon>Donghicola</taxon>
    </lineage>
</organism>
<evidence type="ECO:0000313" key="2">
    <source>
        <dbReference type="Proteomes" id="UP000238392"/>
    </source>
</evidence>
<dbReference type="Pfam" id="PF14072">
    <property type="entry name" value="DndB"/>
    <property type="match status" value="1"/>
</dbReference>
<dbReference type="Proteomes" id="UP000238392">
    <property type="component" value="Unassembled WGS sequence"/>
</dbReference>
<dbReference type="RefSeq" id="WP_106268644.1">
    <property type="nucleotide sequence ID" value="NZ_PVTQ01000028.1"/>
</dbReference>
<protein>
    <submittedName>
        <fullName evidence="1">DGQHR domain-containing protein</fullName>
    </submittedName>
</protein>
<dbReference type="EMBL" id="PVTQ01000028">
    <property type="protein sequence ID" value="PRY83818.1"/>
    <property type="molecule type" value="Genomic_DNA"/>
</dbReference>
<dbReference type="AlphaFoldDB" id="A0A2T0WAU0"/>
<accession>A0A2T0WAU0</accession>